<dbReference type="Proteomes" id="UP001208245">
    <property type="component" value="Unassembled WGS sequence"/>
</dbReference>
<protein>
    <recommendedName>
        <fullName evidence="4">DUF4064 domain-containing protein</fullName>
    </recommendedName>
</protein>
<sequence length="145" mass="16313">METQLYQGTNSNQLNKLKKTRLVGLLSLISIAFIVTAIIVICVGQSKTAYTYNDFSITSLYNSTVSSGGEYYQYLAAFGALMGIGLIYELVVAILYVVMVSRLNVDKFKLWTILLIVGLCVMPILYFIAWIYTLVEIKNMINKQK</sequence>
<keyword evidence="1" id="KW-0812">Transmembrane</keyword>
<dbReference type="EMBL" id="JAOXHL010000001">
    <property type="protein sequence ID" value="MCV3728174.1"/>
    <property type="molecule type" value="Genomic_DNA"/>
</dbReference>
<feature type="transmembrane region" description="Helical" evidence="1">
    <location>
        <begin position="110"/>
        <end position="132"/>
    </location>
</feature>
<feature type="transmembrane region" description="Helical" evidence="1">
    <location>
        <begin position="71"/>
        <end position="98"/>
    </location>
</feature>
<keyword evidence="1" id="KW-0472">Membrane</keyword>
<keyword evidence="1" id="KW-1133">Transmembrane helix</keyword>
<evidence type="ECO:0000256" key="1">
    <source>
        <dbReference type="SAM" id="Phobius"/>
    </source>
</evidence>
<proteinExistence type="predicted"/>
<keyword evidence="3" id="KW-1185">Reference proteome</keyword>
<comment type="caution">
    <text evidence="2">The sequence shown here is derived from an EMBL/GenBank/DDBJ whole genome shotgun (WGS) entry which is preliminary data.</text>
</comment>
<name>A0ABT3BLM6_9BACT</name>
<accession>A0ABT3BLM6</accession>
<evidence type="ECO:0000313" key="3">
    <source>
        <dbReference type="Proteomes" id="UP001208245"/>
    </source>
</evidence>
<evidence type="ECO:0008006" key="4">
    <source>
        <dbReference type="Google" id="ProtNLM"/>
    </source>
</evidence>
<gene>
    <name evidence="2" type="ORF">OF376_00010</name>
</gene>
<evidence type="ECO:0000313" key="2">
    <source>
        <dbReference type="EMBL" id="MCV3728174.1"/>
    </source>
</evidence>
<reference evidence="2 3" key="1">
    <citation type="journal article" date="2020" name="Int. J. Syst. Evol. Microbiol.">
        <title>Ureaplasma miroungigenitalium sp. nov. isolated from northern elephant seals (Mirounga angustirostris) and Ureaplasma zalophigenitalium sp. nov. isolated from California sea lions (Zalophus californianus).</title>
        <authorList>
            <person name="Volokhov D.V."/>
            <person name="Gulland F.M."/>
            <person name="Gao Y."/>
            <person name="Chizhikov V.E."/>
        </authorList>
    </citation>
    <scope>NUCLEOTIDE SEQUENCE [LARGE SCALE GENOMIC DNA]</scope>
    <source>
        <strain evidence="2 3">ES3182-GEN</strain>
    </source>
</reference>
<organism evidence="2 3">
    <name type="scientific">Ureaplasma miroungigenitalium</name>
    <dbReference type="NCBI Taxonomy" id="1042321"/>
    <lineage>
        <taxon>Bacteria</taxon>
        <taxon>Bacillati</taxon>
        <taxon>Mycoplasmatota</taxon>
        <taxon>Mycoplasmoidales</taxon>
        <taxon>Mycoplasmoidaceae</taxon>
        <taxon>Ureaplasma</taxon>
    </lineage>
</organism>
<dbReference type="RefSeq" id="WP_263821505.1">
    <property type="nucleotide sequence ID" value="NZ_JAOXHK010000001.1"/>
</dbReference>
<feature type="transmembrane region" description="Helical" evidence="1">
    <location>
        <begin position="22"/>
        <end position="46"/>
    </location>
</feature>